<name>A0A6C0DI89_9ZZZZ</name>
<protein>
    <submittedName>
        <fullName evidence="1">Uncharacterized protein</fullName>
    </submittedName>
</protein>
<proteinExistence type="predicted"/>
<organism evidence="1">
    <name type="scientific">viral metagenome</name>
    <dbReference type="NCBI Taxonomy" id="1070528"/>
    <lineage>
        <taxon>unclassified sequences</taxon>
        <taxon>metagenomes</taxon>
        <taxon>organismal metagenomes</taxon>
    </lineage>
</organism>
<reference evidence="1" key="1">
    <citation type="journal article" date="2020" name="Nature">
        <title>Giant virus diversity and host interactions through global metagenomics.</title>
        <authorList>
            <person name="Schulz F."/>
            <person name="Roux S."/>
            <person name="Paez-Espino D."/>
            <person name="Jungbluth S."/>
            <person name="Walsh D.A."/>
            <person name="Denef V.J."/>
            <person name="McMahon K.D."/>
            <person name="Konstantinidis K.T."/>
            <person name="Eloe-Fadrosh E.A."/>
            <person name="Kyrpides N.C."/>
            <person name="Woyke T."/>
        </authorList>
    </citation>
    <scope>NUCLEOTIDE SEQUENCE</scope>
    <source>
        <strain evidence="1">GVMAG-M-3300023174-182</strain>
    </source>
</reference>
<sequence>MENMNNVKKMPLSQNKKKILKLNSIYSRSIVSRNIRLPIVTIGNNLTQVIEEYIVDHFEGKCVVEGFIKPNSTKIISYSSGTIVMGVNVSFDVVFECEVCFPVEGTIISCLAKTNTKAGITAESADEKPSPIIVFIARDHHYSNSYFTDIKEGDNMNVRVIGQRFELNDKYISIIGELVKPQKSKLIIEK</sequence>
<dbReference type="AlphaFoldDB" id="A0A6C0DI89"/>
<accession>A0A6C0DI89</accession>
<dbReference type="EMBL" id="MN739614">
    <property type="protein sequence ID" value="QHT15960.1"/>
    <property type="molecule type" value="Genomic_DNA"/>
</dbReference>
<evidence type="ECO:0000313" key="1">
    <source>
        <dbReference type="EMBL" id="QHT15960.1"/>
    </source>
</evidence>